<keyword evidence="1" id="KW-0560">Oxidoreductase</keyword>
<dbReference type="InterPro" id="IPR002347">
    <property type="entry name" value="SDR_fam"/>
</dbReference>
<gene>
    <name evidence="2" type="ORF">JX265_012573</name>
</gene>
<reference evidence="2" key="1">
    <citation type="submission" date="2021-03" db="EMBL/GenBank/DDBJ databases">
        <title>Revisited historic fungal species revealed as producer of novel bioactive compounds through whole genome sequencing and comparative genomics.</title>
        <authorList>
            <person name="Vignolle G.A."/>
            <person name="Hochenegger N."/>
            <person name="Mach R.L."/>
            <person name="Mach-Aigner A.R."/>
            <person name="Javad Rahimi M."/>
            <person name="Salim K.A."/>
            <person name="Chan C.M."/>
            <person name="Lim L.B.L."/>
            <person name="Cai F."/>
            <person name="Druzhinina I.S."/>
            <person name="U'Ren J.M."/>
            <person name="Derntl C."/>
        </authorList>
    </citation>
    <scope>NUCLEOTIDE SEQUENCE</scope>
    <source>
        <strain evidence="2">TUCIM 5799</strain>
    </source>
</reference>
<dbReference type="AlphaFoldDB" id="A0A9P9WA73"/>
<keyword evidence="3" id="KW-1185">Reference proteome</keyword>
<dbReference type="InterPro" id="IPR036291">
    <property type="entry name" value="NAD(P)-bd_dom_sf"/>
</dbReference>
<evidence type="ECO:0000256" key="1">
    <source>
        <dbReference type="ARBA" id="ARBA00023002"/>
    </source>
</evidence>
<dbReference type="OrthoDB" id="191139at2759"/>
<name>A0A9P9WA73_9PEZI</name>
<dbReference type="EMBL" id="JAFIMR010000055">
    <property type="protein sequence ID" value="KAI1853888.1"/>
    <property type="molecule type" value="Genomic_DNA"/>
</dbReference>
<dbReference type="Proteomes" id="UP000829685">
    <property type="component" value="Unassembled WGS sequence"/>
</dbReference>
<proteinExistence type="predicted"/>
<comment type="caution">
    <text evidence="2">The sequence shown here is derived from an EMBL/GenBank/DDBJ whole genome shotgun (WGS) entry which is preliminary data.</text>
</comment>
<accession>A0A9P9WA73</accession>
<organism evidence="2 3">
    <name type="scientific">Neoarthrinium moseri</name>
    <dbReference type="NCBI Taxonomy" id="1658444"/>
    <lineage>
        <taxon>Eukaryota</taxon>
        <taxon>Fungi</taxon>
        <taxon>Dikarya</taxon>
        <taxon>Ascomycota</taxon>
        <taxon>Pezizomycotina</taxon>
        <taxon>Sordariomycetes</taxon>
        <taxon>Xylariomycetidae</taxon>
        <taxon>Amphisphaeriales</taxon>
        <taxon>Apiosporaceae</taxon>
        <taxon>Neoarthrinium</taxon>
    </lineage>
</organism>
<dbReference type="Pfam" id="PF00106">
    <property type="entry name" value="adh_short"/>
    <property type="match status" value="1"/>
</dbReference>
<dbReference type="PANTHER" id="PTHR43157:SF31">
    <property type="entry name" value="PHOSPHATIDYLINOSITOL-GLYCAN BIOSYNTHESIS CLASS F PROTEIN"/>
    <property type="match status" value="1"/>
</dbReference>
<dbReference type="Gene3D" id="3.40.50.720">
    <property type="entry name" value="NAD(P)-binding Rossmann-like Domain"/>
    <property type="match status" value="1"/>
</dbReference>
<dbReference type="GO" id="GO:0016491">
    <property type="term" value="F:oxidoreductase activity"/>
    <property type="evidence" value="ECO:0007669"/>
    <property type="project" value="UniProtKB-KW"/>
</dbReference>
<evidence type="ECO:0000313" key="3">
    <source>
        <dbReference type="Proteomes" id="UP000829685"/>
    </source>
</evidence>
<dbReference type="PANTHER" id="PTHR43157">
    <property type="entry name" value="PHOSPHATIDYLINOSITOL-GLYCAN BIOSYNTHESIS CLASS F PROTEIN-RELATED"/>
    <property type="match status" value="1"/>
</dbReference>
<protein>
    <submittedName>
        <fullName evidence="2">Uncharacterized protein</fullName>
    </submittedName>
</protein>
<evidence type="ECO:0000313" key="2">
    <source>
        <dbReference type="EMBL" id="KAI1853888.1"/>
    </source>
</evidence>
<sequence length="178" mass="19668">MLSTQRGTIHVVGLQDKTAIVTECARQLLDLKLTKLILAVRDEQKGQHACARLSSGRRLDDGAIEVRKLDLQSYDSTTAFAERAKTLPRLNIAILNAGIMKQKHELSPLTKHEETIQLNVLSNTLLSVLLLPSPKRKARNNESGRLAVVSSDVSSWAQFKEKNDSPLLTSMSVTQISL</sequence>
<dbReference type="SUPFAM" id="SSF51735">
    <property type="entry name" value="NAD(P)-binding Rossmann-fold domains"/>
    <property type="match status" value="1"/>
</dbReference>